<reference evidence="2" key="1">
    <citation type="journal article" date="2023" name="IScience">
        <title>Live-bearing cockroach genome reveals convergent evolutionary mechanisms linked to viviparity in insects and beyond.</title>
        <authorList>
            <person name="Fouks B."/>
            <person name="Harrison M.C."/>
            <person name="Mikhailova A.A."/>
            <person name="Marchal E."/>
            <person name="English S."/>
            <person name="Carruthers M."/>
            <person name="Jennings E.C."/>
            <person name="Chiamaka E.L."/>
            <person name="Frigard R.A."/>
            <person name="Pippel M."/>
            <person name="Attardo G.M."/>
            <person name="Benoit J.B."/>
            <person name="Bornberg-Bauer E."/>
            <person name="Tobe S.S."/>
        </authorList>
    </citation>
    <scope>NUCLEOTIDE SEQUENCE</scope>
    <source>
        <strain evidence="2">Stay&amp;Tobe</strain>
    </source>
</reference>
<evidence type="ECO:0000313" key="2">
    <source>
        <dbReference type="EMBL" id="KAJ9581863.1"/>
    </source>
</evidence>
<evidence type="ECO:0000256" key="1">
    <source>
        <dbReference type="SAM" id="MobiDB-lite"/>
    </source>
</evidence>
<sequence length="531" mass="56842">MVAASNVSIQPITAFSTASSTIKSKSAAISVTPVSSVSSSISGAISHIPSTLKMKPETSVMFPHGVSTSVTIRTKCSTPMETQANMSAPVSSSYITNTTNVRNSSSSTNSNRLPIQQLAVPPPVSNRKKTVGDVTIAKVVNSSGKSSPSFQTEKQGSVLSVKSKMNVDRVSPKTLDLSTSSVNRSVLINNVPGSPSKSKGSSEINSVPETMQKNILMNIPDCISVTPSLPSPNPSSIVTTVSVPITTSMPKSMMSLKQRILHDTCMDQSGGAVKMNPSLGIRSEDDGIEVIEILKDTKKSENNVTVKQVTRNENVVQPKNEPRKRKKVENVTSTNSLISDKSSSMAMTAASGPANTVITTTIYSSNSCITSASTYSSPANALSSTASMPTHSLEKDVERLLKDEEEAAAAADFLSQINESLKNLNSTSGIVREMFQNEEKVSSANQETAHSDSPKINSLPSPMSFSPSTEQKQKIAVSIEEENVNLKVNDVKRKAEPSSTSQYDEESVQLEVDRVMKELQELQQLKCREKS</sequence>
<dbReference type="AlphaFoldDB" id="A0AAD8E9A2"/>
<comment type="caution">
    <text evidence="2">The sequence shown here is derived from an EMBL/GenBank/DDBJ whole genome shotgun (WGS) entry which is preliminary data.</text>
</comment>
<name>A0AAD8E9A2_DIPPU</name>
<feature type="region of interest" description="Disordered" evidence="1">
    <location>
        <begin position="438"/>
        <end position="474"/>
    </location>
</feature>
<feature type="region of interest" description="Disordered" evidence="1">
    <location>
        <begin position="96"/>
        <end position="130"/>
    </location>
</feature>
<feature type="region of interest" description="Disordered" evidence="1">
    <location>
        <begin position="488"/>
        <end position="508"/>
    </location>
</feature>
<dbReference type="Proteomes" id="UP001233999">
    <property type="component" value="Unassembled WGS sequence"/>
</dbReference>
<keyword evidence="3" id="KW-1185">Reference proteome</keyword>
<organism evidence="2 3">
    <name type="scientific">Diploptera punctata</name>
    <name type="common">Pacific beetle cockroach</name>
    <dbReference type="NCBI Taxonomy" id="6984"/>
    <lineage>
        <taxon>Eukaryota</taxon>
        <taxon>Metazoa</taxon>
        <taxon>Ecdysozoa</taxon>
        <taxon>Arthropoda</taxon>
        <taxon>Hexapoda</taxon>
        <taxon>Insecta</taxon>
        <taxon>Pterygota</taxon>
        <taxon>Neoptera</taxon>
        <taxon>Polyneoptera</taxon>
        <taxon>Dictyoptera</taxon>
        <taxon>Blattodea</taxon>
        <taxon>Blaberoidea</taxon>
        <taxon>Blaberidae</taxon>
        <taxon>Diplopterinae</taxon>
        <taxon>Diploptera</taxon>
    </lineage>
</organism>
<reference evidence="2" key="2">
    <citation type="submission" date="2023-05" db="EMBL/GenBank/DDBJ databases">
        <authorList>
            <person name="Fouks B."/>
        </authorList>
    </citation>
    <scope>NUCLEOTIDE SEQUENCE</scope>
    <source>
        <strain evidence="2">Stay&amp;Tobe</strain>
        <tissue evidence="2">Testes</tissue>
    </source>
</reference>
<accession>A0AAD8E9A2</accession>
<feature type="compositionally biased region" description="Low complexity" evidence="1">
    <location>
        <begin position="96"/>
        <end position="112"/>
    </location>
</feature>
<evidence type="ECO:0000313" key="3">
    <source>
        <dbReference type="Proteomes" id="UP001233999"/>
    </source>
</evidence>
<proteinExistence type="predicted"/>
<feature type="compositionally biased region" description="Polar residues" evidence="1">
    <location>
        <begin position="454"/>
        <end position="470"/>
    </location>
</feature>
<dbReference type="EMBL" id="JASPKZ010007839">
    <property type="protein sequence ID" value="KAJ9581863.1"/>
    <property type="molecule type" value="Genomic_DNA"/>
</dbReference>
<protein>
    <submittedName>
        <fullName evidence="2">Uncharacterized protein</fullName>
    </submittedName>
</protein>
<gene>
    <name evidence="2" type="ORF">L9F63_003794</name>
</gene>